<protein>
    <submittedName>
        <fullName evidence="1">DUF2505 domain-containing protein</fullName>
    </submittedName>
</protein>
<gene>
    <name evidence="1" type="ORF">R4315_23530</name>
</gene>
<dbReference type="Pfam" id="PF10698">
    <property type="entry name" value="DUF2505"/>
    <property type="match status" value="1"/>
</dbReference>
<dbReference type="Proteomes" id="UP001185863">
    <property type="component" value="Unassembled WGS sequence"/>
</dbReference>
<organism evidence="1 2">
    <name type="scientific">Rhodococcus oxybenzonivorans</name>
    <dbReference type="NCBI Taxonomy" id="1990687"/>
    <lineage>
        <taxon>Bacteria</taxon>
        <taxon>Bacillati</taxon>
        <taxon>Actinomycetota</taxon>
        <taxon>Actinomycetes</taxon>
        <taxon>Mycobacteriales</taxon>
        <taxon>Nocardiaceae</taxon>
        <taxon>Rhodococcus</taxon>
    </lineage>
</organism>
<accession>A0AAE5A816</accession>
<sequence>MSRRIEHSSTYSFPVEQVHAGLTTEQYWRDRIAEVGGPGATLDEVTTGPGTISVSMSQSIPAEHLPSIVAKVRSGDLVIARTETWNALDGGRASGTFTARVTGAPAEISGSQTLTSEGSGTKVQVTGKAEVKIPLIGGKIEGAIGDEVLRLIDKEQEFTQRWLGA</sequence>
<dbReference type="EMBL" id="JAWLUP010000089">
    <property type="protein sequence ID" value="MDV7267500.1"/>
    <property type="molecule type" value="Genomic_DNA"/>
</dbReference>
<evidence type="ECO:0000313" key="1">
    <source>
        <dbReference type="EMBL" id="MDV7267500.1"/>
    </source>
</evidence>
<dbReference type="InterPro" id="IPR019639">
    <property type="entry name" value="DUF2505"/>
</dbReference>
<proteinExistence type="predicted"/>
<comment type="caution">
    <text evidence="1">The sequence shown here is derived from an EMBL/GenBank/DDBJ whole genome shotgun (WGS) entry which is preliminary data.</text>
</comment>
<evidence type="ECO:0000313" key="2">
    <source>
        <dbReference type="Proteomes" id="UP001185863"/>
    </source>
</evidence>
<dbReference type="RefSeq" id="WP_204164888.1">
    <property type="nucleotide sequence ID" value="NZ_CP021354.1"/>
</dbReference>
<dbReference type="AlphaFoldDB" id="A0AAE5A816"/>
<name>A0AAE5A816_9NOCA</name>
<reference evidence="1" key="1">
    <citation type="submission" date="2023-10" db="EMBL/GenBank/DDBJ databases">
        <title>Development of a sustainable strategy for remediation of hydrocarbon-contaminated territories based on the waste exchange concept.</title>
        <authorList>
            <person name="Krivoruchko A."/>
        </authorList>
    </citation>
    <scope>NUCLEOTIDE SEQUENCE</scope>
    <source>
        <strain evidence="1">IEGM 68</strain>
    </source>
</reference>